<name>A0ABS7YEW9_9BURK</name>
<reference evidence="2 3" key="1">
    <citation type="submission" date="2021-07" db="EMBL/GenBank/DDBJ databases">
        <title>Characterization of Violacein-producing bacteria and related species.</title>
        <authorList>
            <person name="Wilson H.S."/>
            <person name="De Leon M.E."/>
        </authorList>
    </citation>
    <scope>NUCLEOTIDE SEQUENCE [LARGE SCALE GENOMIC DNA]</scope>
    <source>
        <strain evidence="2 3">HSC-2F05</strain>
    </source>
</reference>
<gene>
    <name evidence="2" type="ORF">LE190_20310</name>
</gene>
<proteinExistence type="predicted"/>
<keyword evidence="3" id="KW-1185">Reference proteome</keyword>
<dbReference type="EMBL" id="JAHYBX010000012">
    <property type="protein sequence ID" value="MCA1858255.1"/>
    <property type="molecule type" value="Genomic_DNA"/>
</dbReference>
<comment type="caution">
    <text evidence="2">The sequence shown here is derived from an EMBL/GenBank/DDBJ whole genome shotgun (WGS) entry which is preliminary data.</text>
</comment>
<organism evidence="2 3">
    <name type="scientific">Massilia hydrophila</name>
    <dbReference type="NCBI Taxonomy" id="3044279"/>
    <lineage>
        <taxon>Bacteria</taxon>
        <taxon>Pseudomonadati</taxon>
        <taxon>Pseudomonadota</taxon>
        <taxon>Betaproteobacteria</taxon>
        <taxon>Burkholderiales</taxon>
        <taxon>Oxalobacteraceae</taxon>
        <taxon>Telluria group</taxon>
        <taxon>Massilia</taxon>
    </lineage>
</organism>
<protein>
    <submittedName>
        <fullName evidence="2">Host attachment protein</fullName>
    </submittedName>
</protein>
<feature type="region of interest" description="Disordered" evidence="1">
    <location>
        <begin position="149"/>
        <end position="169"/>
    </location>
</feature>
<accession>A0ABS7YEW9</accession>
<evidence type="ECO:0000313" key="3">
    <source>
        <dbReference type="Proteomes" id="UP001198602"/>
    </source>
</evidence>
<dbReference type="RefSeq" id="WP_225240412.1">
    <property type="nucleotide sequence ID" value="NZ_JAHYBX010000012.1"/>
</dbReference>
<dbReference type="Proteomes" id="UP001198602">
    <property type="component" value="Unassembled WGS sequence"/>
</dbReference>
<dbReference type="Pfam" id="PF10116">
    <property type="entry name" value="Host_attach"/>
    <property type="match status" value="1"/>
</dbReference>
<evidence type="ECO:0000313" key="2">
    <source>
        <dbReference type="EMBL" id="MCA1858255.1"/>
    </source>
</evidence>
<sequence length="169" mass="18552">MPTTWILSANNGRARFFAESTPAEPLQEIEDMINSAAQLRTVDTETDRLGPRAAGDSRHSVGGHQPAGFQHNAQAGAPTSMYQPAQTPDQHAADLFARDVAAYLLKAQNDGRYQQLLISASPDFLGVLRTKLDPAVQKLVKAEYNKDYTHSTPQQLREQLNAHQAKTAE</sequence>
<feature type="compositionally biased region" description="Polar residues" evidence="1">
    <location>
        <begin position="150"/>
        <end position="169"/>
    </location>
</feature>
<dbReference type="InterPro" id="IPR019291">
    <property type="entry name" value="Host_attachment_protein"/>
</dbReference>
<evidence type="ECO:0000256" key="1">
    <source>
        <dbReference type="SAM" id="MobiDB-lite"/>
    </source>
</evidence>